<evidence type="ECO:0000313" key="3">
    <source>
        <dbReference type="Proteomes" id="UP000032049"/>
    </source>
</evidence>
<protein>
    <recommendedName>
        <fullName evidence="4">Lipoprotein</fullName>
    </recommendedName>
</protein>
<keyword evidence="1" id="KW-0732">Signal</keyword>
<dbReference type="EMBL" id="JXRA01000048">
    <property type="protein sequence ID" value="KIO77041.1"/>
    <property type="molecule type" value="Genomic_DNA"/>
</dbReference>
<reference evidence="2 3" key="1">
    <citation type="submission" date="2015-01" db="EMBL/GenBank/DDBJ databases">
        <title>Draft genome sequence of Pedobacter sp. NL19 isolated from sludge of an effluent treatment pond in an abandoned uranium mine.</title>
        <authorList>
            <person name="Santos T."/>
            <person name="Caetano T."/>
            <person name="Covas C."/>
            <person name="Cruz A."/>
            <person name="Mendo S."/>
        </authorList>
    </citation>
    <scope>NUCLEOTIDE SEQUENCE [LARGE SCALE GENOMIC DNA]</scope>
    <source>
        <strain evidence="2 3">NL19</strain>
    </source>
</reference>
<accession>A0A0D0GRA6</accession>
<evidence type="ECO:0000256" key="1">
    <source>
        <dbReference type="SAM" id="SignalP"/>
    </source>
</evidence>
<proteinExistence type="predicted"/>
<name>A0A0D0GRA6_9SPHI</name>
<sequence>MQNKTLRYLLLLVTICSLSSCFQIIEEINLTSNGSGTADLTVNLSASKTKVASIMLMDSINGYKVPSRQTIQQEMDQIVNELSKSKGISQVKKKIDFQNYIVSVSFAFENISNISNINQTVLKKLKINTANNSSYIYNTATSTFQRNYTYTKEAVTAYNKLKPEVKNVFREATYTSIYRFEKPIVTSANPLAKVSKTRKAVLLNTGIPGLINGKTNISNKIILSK</sequence>
<comment type="caution">
    <text evidence="2">The sequence shown here is derived from an EMBL/GenBank/DDBJ whole genome shotgun (WGS) entry which is preliminary data.</text>
</comment>
<dbReference type="AlphaFoldDB" id="A0A0D0GRA6"/>
<dbReference type="PROSITE" id="PS51257">
    <property type="entry name" value="PROKAR_LIPOPROTEIN"/>
    <property type="match status" value="1"/>
</dbReference>
<evidence type="ECO:0008006" key="4">
    <source>
        <dbReference type="Google" id="ProtNLM"/>
    </source>
</evidence>
<dbReference type="OrthoDB" id="978751at2"/>
<feature type="chain" id="PRO_5002210751" description="Lipoprotein" evidence="1">
    <location>
        <begin position="25"/>
        <end position="225"/>
    </location>
</feature>
<feature type="signal peptide" evidence="1">
    <location>
        <begin position="1"/>
        <end position="24"/>
    </location>
</feature>
<dbReference type="Proteomes" id="UP000032049">
    <property type="component" value="Unassembled WGS sequence"/>
</dbReference>
<evidence type="ECO:0000313" key="2">
    <source>
        <dbReference type="EMBL" id="KIO77041.1"/>
    </source>
</evidence>
<keyword evidence="3" id="KW-1185">Reference proteome</keyword>
<dbReference type="STRING" id="1503925.TH53_11790"/>
<gene>
    <name evidence="2" type="ORF">TH53_11790</name>
</gene>
<organism evidence="2 3">
    <name type="scientific">Pedobacter lusitanus</name>
    <dbReference type="NCBI Taxonomy" id="1503925"/>
    <lineage>
        <taxon>Bacteria</taxon>
        <taxon>Pseudomonadati</taxon>
        <taxon>Bacteroidota</taxon>
        <taxon>Sphingobacteriia</taxon>
        <taxon>Sphingobacteriales</taxon>
        <taxon>Sphingobacteriaceae</taxon>
        <taxon>Pedobacter</taxon>
    </lineage>
</organism>